<keyword evidence="1" id="KW-0812">Transmembrane</keyword>
<dbReference type="Proteomes" id="UP001519460">
    <property type="component" value="Unassembled WGS sequence"/>
</dbReference>
<evidence type="ECO:0000313" key="2">
    <source>
        <dbReference type="EMBL" id="KAK7503697.1"/>
    </source>
</evidence>
<keyword evidence="1" id="KW-1133">Transmembrane helix</keyword>
<sequence length="175" mass="19083">MAERRSKKEKEIVNEFEGHLRGQGKPTMSYTARDASPGSTCTVKESPCLASYAQVRYASVVGHGTISFVNYRSGREVSTKTILSEASLLLVPKAPTVFFTLVFAGAKPHRPLSKELVAIGSETCLAACLLALIHYTCCRIPQVRASATWSGNGWRWSLERAHYAAGVVCTRDGMN</sequence>
<dbReference type="EMBL" id="JACVVK020000019">
    <property type="protein sequence ID" value="KAK7503697.1"/>
    <property type="molecule type" value="Genomic_DNA"/>
</dbReference>
<name>A0ABD0LXJ9_9CAEN</name>
<reference evidence="2 3" key="1">
    <citation type="journal article" date="2023" name="Sci. Data">
        <title>Genome assembly of the Korean intertidal mud-creeper Batillaria attramentaria.</title>
        <authorList>
            <person name="Patra A.K."/>
            <person name="Ho P.T."/>
            <person name="Jun S."/>
            <person name="Lee S.J."/>
            <person name="Kim Y."/>
            <person name="Won Y.J."/>
        </authorList>
    </citation>
    <scope>NUCLEOTIDE SEQUENCE [LARGE SCALE GENOMIC DNA]</scope>
    <source>
        <strain evidence="2">Wonlab-2016</strain>
    </source>
</reference>
<gene>
    <name evidence="2" type="ORF">BaRGS_00005236</name>
</gene>
<keyword evidence="1" id="KW-0472">Membrane</keyword>
<accession>A0ABD0LXJ9</accession>
<feature type="transmembrane region" description="Helical" evidence="1">
    <location>
        <begin position="116"/>
        <end position="135"/>
    </location>
</feature>
<evidence type="ECO:0000313" key="3">
    <source>
        <dbReference type="Proteomes" id="UP001519460"/>
    </source>
</evidence>
<dbReference type="AlphaFoldDB" id="A0ABD0LXJ9"/>
<keyword evidence="3" id="KW-1185">Reference proteome</keyword>
<comment type="caution">
    <text evidence="2">The sequence shown here is derived from an EMBL/GenBank/DDBJ whole genome shotgun (WGS) entry which is preliminary data.</text>
</comment>
<evidence type="ECO:0000256" key="1">
    <source>
        <dbReference type="SAM" id="Phobius"/>
    </source>
</evidence>
<protein>
    <submittedName>
        <fullName evidence="2">Uncharacterized protein</fullName>
    </submittedName>
</protein>
<organism evidence="2 3">
    <name type="scientific">Batillaria attramentaria</name>
    <dbReference type="NCBI Taxonomy" id="370345"/>
    <lineage>
        <taxon>Eukaryota</taxon>
        <taxon>Metazoa</taxon>
        <taxon>Spiralia</taxon>
        <taxon>Lophotrochozoa</taxon>
        <taxon>Mollusca</taxon>
        <taxon>Gastropoda</taxon>
        <taxon>Caenogastropoda</taxon>
        <taxon>Sorbeoconcha</taxon>
        <taxon>Cerithioidea</taxon>
        <taxon>Batillariidae</taxon>
        <taxon>Batillaria</taxon>
    </lineage>
</organism>
<proteinExistence type="predicted"/>